<keyword evidence="2" id="KW-1185">Reference proteome</keyword>
<comment type="caution">
    <text evidence="1">The sequence shown here is derived from an EMBL/GenBank/DDBJ whole genome shotgun (WGS) entry which is preliminary data.</text>
</comment>
<dbReference type="EMBL" id="AACB03000003">
    <property type="protein sequence ID" value="KAE8302948.1"/>
    <property type="molecule type" value="Genomic_DNA"/>
</dbReference>
<dbReference type="VEuPathDB" id="GiardiaDB:GL50803_11556"/>
<reference evidence="1 2" key="1">
    <citation type="journal article" date="2007" name="Science">
        <title>Genomic minimalism in the early diverging intestinal parasite Giardia lamblia.</title>
        <authorList>
            <person name="Morrison H.G."/>
            <person name="McArthur A.G."/>
            <person name="Gillin F.D."/>
            <person name="Aley S.B."/>
            <person name="Adam R.D."/>
            <person name="Olsen G.J."/>
            <person name="Best A.A."/>
            <person name="Cande W.Z."/>
            <person name="Chen F."/>
            <person name="Cipriano M.J."/>
            <person name="Davids B.J."/>
            <person name="Dawson S.C."/>
            <person name="Elmendorf H.G."/>
            <person name="Hehl A.B."/>
            <person name="Holder M.E."/>
            <person name="Huse S.M."/>
            <person name="Kim U.U."/>
            <person name="Lasek-Nesselquist E."/>
            <person name="Manning G."/>
            <person name="Nigam A."/>
            <person name="Nixon J.E."/>
            <person name="Palm D."/>
            <person name="Passamaneck N.E."/>
            <person name="Prabhu A."/>
            <person name="Reich C.I."/>
            <person name="Reiner D.S."/>
            <person name="Samuelson J."/>
            <person name="Svard S.G."/>
            <person name="Sogin M.L."/>
        </authorList>
    </citation>
    <scope>NUCLEOTIDE SEQUENCE [LARGE SCALE GENOMIC DNA]</scope>
    <source>
        <strain evidence="1 2">WB C6</strain>
    </source>
</reference>
<accession>D3KFZ1</accession>
<gene>
    <name evidence="1" type="ORF">GL50803_0011556</name>
</gene>
<evidence type="ECO:0000313" key="2">
    <source>
        <dbReference type="Proteomes" id="UP000001548"/>
    </source>
</evidence>
<name>D3KFZ1_GIAIC</name>
<dbReference type="HOGENOM" id="CLU_299858_0_0_1"/>
<dbReference type="AlphaFoldDB" id="D3KFZ1"/>
<sequence>MDLYVVQELFMSRSAPDSFVSTLEGQARLVPRVVDSILSVDPGSLVVTDLPYDSVDKIAKRYAVLHKDAVHTFFAASDGGFSGHELSLPKTPGYYLSTILCGTRVLVTGFSHHARTEAAVVSSHARQLGAEILTTKTLEDVLCHLRGNNPVYILVPSCSRALQFLGALLAHKNHTGNQRIRSAITDVDIQQLAKTFVTTDFIYQLMYNRASPQVQFRLLVSECFVPILYGMPLRCIGDASPASTLALLLAGAILIRSEELQPASFYAVQESHRASAAFALSTSQKAYFSCASTLYHIPRLFGQYKASLVEHFFKHLSPCVDLDISTIEQCKHTMSGSISAVGQGGLALSTLSGADGSVESCLTGECHLLQTCRYKQIVTYSEQTLNGLTALSLACQSVSVQIKEKSIFKSQRSILNDNFLSIKYAQGRYSELITLLQVRPLVCTFYVSPKFTPLSNALLTSLNKALIEYIQLIVYGNSIQWHLLKQSPLFTVLQAILRFPSPDPAVYTGPERKDCHEPPLKQSQSGTDIDSIWCKLQSNDKLLKDLVCMLLHSSISFIPFSLLATLYPFVKERLFVIVDPSLLLVMDTYLTDSSFYKDIKYPLEHAIPQILKNMQQFYATFSSDQFSYEKEPSITYTTELCKDLEECALNGLPACRSYSCADAITVESPFSPGFLSLSLHFRSVIWLQLVMELLYMNFINALLSKEETIPAQTPFCLFSELSQPCPVCNSKPTYPSTLSLLSFLCNGMHSVLEFTGIDLTKVAHVTGHQSPPGYLHWSLLARVDAQTAMEAGEIIIERGCARTKEVKELCGTCHRLNRIFHPNLSAQYLNTYRQSLYNRIARTLITSLSLAWYDDNKLSMIARRVEVRPESVSILDFMCNLSNTSIPEIRPNGVHLPTFLATLFKERGNYGVAETKGRREYGMMYQAAMMAYPPTQRENSAAGLAKDPTLFYDLESTAVVSHSSTFIRTEKTDQHVYNFTAPEESYDDPRFRKRSQPGSD</sequence>
<dbReference type="OMA" id="IVTYSEQ"/>
<protein>
    <submittedName>
        <fullName evidence="1">Uncharacterized protein</fullName>
    </submittedName>
</protein>
<evidence type="ECO:0000313" key="1">
    <source>
        <dbReference type="EMBL" id="KAE8302948.1"/>
    </source>
</evidence>
<organism evidence="1 2">
    <name type="scientific">Giardia intestinalis (strain ATCC 50803 / WB clone C6)</name>
    <name type="common">Giardia lamblia</name>
    <dbReference type="NCBI Taxonomy" id="184922"/>
    <lineage>
        <taxon>Eukaryota</taxon>
        <taxon>Metamonada</taxon>
        <taxon>Diplomonadida</taxon>
        <taxon>Hexamitidae</taxon>
        <taxon>Giardiinae</taxon>
        <taxon>Giardia</taxon>
    </lineage>
</organism>
<dbReference type="Proteomes" id="UP000001548">
    <property type="component" value="Unassembled WGS sequence"/>
</dbReference>
<proteinExistence type="predicted"/>